<dbReference type="Gene3D" id="1.25.40.10">
    <property type="entry name" value="Tetratricopeptide repeat domain"/>
    <property type="match status" value="3"/>
</dbReference>
<dbReference type="Gene3D" id="2.30.30.40">
    <property type="entry name" value="SH3 Domains"/>
    <property type="match status" value="1"/>
</dbReference>
<keyword evidence="7" id="KW-1185">Reference proteome</keyword>
<protein>
    <recommendedName>
        <fullName evidence="5">SH3 domain-containing protein</fullName>
    </recommendedName>
</protein>
<evidence type="ECO:0000256" key="4">
    <source>
        <dbReference type="SAM" id="MobiDB-lite"/>
    </source>
</evidence>
<dbReference type="SUPFAM" id="SSF48452">
    <property type="entry name" value="TPR-like"/>
    <property type="match status" value="3"/>
</dbReference>
<dbReference type="InterPro" id="IPR036028">
    <property type="entry name" value="SH3-like_dom_sf"/>
</dbReference>
<dbReference type="PANTHER" id="PTHR22647:SF3">
    <property type="entry name" value="SH3 DOMAIN AND TETRATRICOPEPTIDE REPEAT-CONTAINING PROTEIN 1"/>
    <property type="match status" value="1"/>
</dbReference>
<dbReference type="PROSITE" id="PS50002">
    <property type="entry name" value="SH3"/>
    <property type="match status" value="1"/>
</dbReference>
<evidence type="ECO:0000256" key="2">
    <source>
        <dbReference type="PROSITE-ProRule" id="PRU00192"/>
    </source>
</evidence>
<evidence type="ECO:0000313" key="6">
    <source>
        <dbReference type="EMBL" id="KAJ8416461.1"/>
    </source>
</evidence>
<proteinExistence type="predicted"/>
<feature type="repeat" description="TPR" evidence="3">
    <location>
        <begin position="1197"/>
        <end position="1230"/>
    </location>
</feature>
<dbReference type="Proteomes" id="UP001221898">
    <property type="component" value="Unassembled WGS sequence"/>
</dbReference>
<evidence type="ECO:0000256" key="3">
    <source>
        <dbReference type="PROSITE-ProRule" id="PRU00339"/>
    </source>
</evidence>
<accession>A0AAD7T8Q6</accession>
<feature type="domain" description="SH3" evidence="5">
    <location>
        <begin position="295"/>
        <end position="358"/>
    </location>
</feature>
<feature type="region of interest" description="Disordered" evidence="4">
    <location>
        <begin position="446"/>
        <end position="476"/>
    </location>
</feature>
<gene>
    <name evidence="6" type="ORF">AAFF_G00357490</name>
</gene>
<dbReference type="InterPro" id="IPR019734">
    <property type="entry name" value="TPR_rpt"/>
</dbReference>
<organism evidence="6 7">
    <name type="scientific">Aldrovandia affinis</name>
    <dbReference type="NCBI Taxonomy" id="143900"/>
    <lineage>
        <taxon>Eukaryota</taxon>
        <taxon>Metazoa</taxon>
        <taxon>Chordata</taxon>
        <taxon>Craniata</taxon>
        <taxon>Vertebrata</taxon>
        <taxon>Euteleostomi</taxon>
        <taxon>Actinopterygii</taxon>
        <taxon>Neopterygii</taxon>
        <taxon>Teleostei</taxon>
        <taxon>Notacanthiformes</taxon>
        <taxon>Halosauridae</taxon>
        <taxon>Aldrovandia</taxon>
    </lineage>
</organism>
<keyword evidence="1 2" id="KW-0728">SH3 domain</keyword>
<dbReference type="SUPFAM" id="SSF81901">
    <property type="entry name" value="HCP-like"/>
    <property type="match status" value="1"/>
</dbReference>
<reference evidence="6" key="1">
    <citation type="journal article" date="2023" name="Science">
        <title>Genome structures resolve the early diversification of teleost fishes.</title>
        <authorList>
            <person name="Parey E."/>
            <person name="Louis A."/>
            <person name="Montfort J."/>
            <person name="Bouchez O."/>
            <person name="Roques C."/>
            <person name="Iampietro C."/>
            <person name="Lluch J."/>
            <person name="Castinel A."/>
            <person name="Donnadieu C."/>
            <person name="Desvignes T."/>
            <person name="Floi Bucao C."/>
            <person name="Jouanno E."/>
            <person name="Wen M."/>
            <person name="Mejri S."/>
            <person name="Dirks R."/>
            <person name="Jansen H."/>
            <person name="Henkel C."/>
            <person name="Chen W.J."/>
            <person name="Zahm M."/>
            <person name="Cabau C."/>
            <person name="Klopp C."/>
            <person name="Thompson A.W."/>
            <person name="Robinson-Rechavi M."/>
            <person name="Braasch I."/>
            <person name="Lecointre G."/>
            <person name="Bobe J."/>
            <person name="Postlethwait J.H."/>
            <person name="Berthelot C."/>
            <person name="Roest Crollius H."/>
            <person name="Guiguen Y."/>
        </authorList>
    </citation>
    <scope>NUCLEOTIDE SEQUENCE</scope>
    <source>
        <strain evidence="6">NC1722</strain>
    </source>
</reference>
<sequence length="1337" mass="151290">MTTSAHQETIPVGNGVEYDFREFRSTQKEVLNKEPCQHDHDMNRGANADCGERECDPPREAGTLKGLPAACEDSFPTALSMRLTMVRRPDRLPDEGLQEVLRGKLRVLEADSGEVTALFSELSARLLSINGEEDVIVVTFKTFEEIWKFSTYYTMGFLGQCMENLLLDQEFWLNSLEQDDPGIEVSIQEETLNLMYKGILMQEGSFFGSCSANQMFDSSTSGSDLYLEQGDIGLFEPPFMGSGWTVQSLVDGARGTKPKPSLEPVEPFHQWFLKSCPENILVGSGKLAYDFPFQFAVGACVTVVEYDACGPDELSFECGDIIQAMGLLVSCFEWFMGKHEGTGDIGLVKTCLVKPTDSLCESTDTFLNKEDRLLLNNDEHTKAETIALLNKTSKSDIGTIYKLDLIELQDPPRETNQNGPYNVSLSKREELKSKIDLILSELKGTSSLSPQEKEPCPDNNPSEPGEGDGAPCFIVHPEEDSPSPDGFISLLTFLNCRDYKEEFRTLYDHSLQFRHSLFSGHADDEELVSYLGVARETARKKRLFWAQSRVCFLLGKMCARMSKYSQARVYFEETLSVAREHFTDMLLLISIYTNLAIIYLMQKNTEKYFTVSERIAALLMGIPNYICSTEKEPDIFKYILKKAILAHNKAAEARACFLLAKLYSKLEQRQNAVPFIERLQILTEELPGACAVIPSHCYLALGKLYGEKYLPHLAMSSVRRASLNPCATLTDCLCGIGMVLENAPRLYGVGKQGVSVPTQVAPYLSRALSLATGDEDHALRHAISVCVSQLFQKHGMLGRAVQHMHALIERGPGMSLTDTTDMLIALAWLHICNRQHHQALDVLDSLLSSTPENCTTPREGVIYNLRAIALHHSGDVKQASHSYQEAIDICEEFDFRHNWAVALANFGLLCLKARAKGLAETSLIQSVEFFSELEDEDHEVNFIAVLLELGQFYIHEGQLEKGKIYYEWALLIALKLNHSECQLKATRHLCHLYRMVFPDEAQCIIYNEHMLNLVRKTGDKSQEGEILETISLLYLSLGTERAFRSALDYTKRSLGIFIDLRKKEKEAYAWLQAGKIYHILRQNELVDLYVQVAQDSGLSTGDTHFILKLLEVAGDVFFNGSREREKAVSFYRDRALPIAVKTGNMRSQLRLSNKLAELLMQLRLYGGRRHQELGPQAKRALDRSYQRKVLGDHLNERVAFHRLATLYHCLGQYEMAEHYFLKALSLCPSPLQFDEETLYYVRVYQTLGDIIFYDLKDPYDAAGYYHLALAAAMDLGNKRSQLKLCTRLATIYHNFLVNRELSLFFYQKARTFATELNVRRINLSPDQNFRSTSQYKK</sequence>
<dbReference type="InterPro" id="IPR001452">
    <property type="entry name" value="SH3_domain"/>
</dbReference>
<comment type="caution">
    <text evidence="6">The sequence shown here is derived from an EMBL/GenBank/DDBJ whole genome shotgun (WGS) entry which is preliminary data.</text>
</comment>
<dbReference type="SUPFAM" id="SSF50044">
    <property type="entry name" value="SH3-domain"/>
    <property type="match status" value="1"/>
</dbReference>
<evidence type="ECO:0000256" key="1">
    <source>
        <dbReference type="ARBA" id="ARBA00022443"/>
    </source>
</evidence>
<dbReference type="SMART" id="SM00326">
    <property type="entry name" value="SH3"/>
    <property type="match status" value="1"/>
</dbReference>
<dbReference type="PANTHER" id="PTHR22647">
    <property type="entry name" value="SH3 DOMAIN AND TETRATRICOPEPTIDE REPEATS CONTAINING PROTEIN"/>
    <property type="match status" value="1"/>
</dbReference>
<keyword evidence="3" id="KW-0802">TPR repeat</keyword>
<dbReference type="EMBL" id="JAINUG010000006">
    <property type="protein sequence ID" value="KAJ8416461.1"/>
    <property type="molecule type" value="Genomic_DNA"/>
</dbReference>
<dbReference type="Pfam" id="PF13181">
    <property type="entry name" value="TPR_8"/>
    <property type="match status" value="2"/>
</dbReference>
<evidence type="ECO:0000313" key="7">
    <source>
        <dbReference type="Proteomes" id="UP001221898"/>
    </source>
</evidence>
<dbReference type="PROSITE" id="PS50005">
    <property type="entry name" value="TPR"/>
    <property type="match status" value="1"/>
</dbReference>
<name>A0AAD7T8Q6_9TELE</name>
<dbReference type="InterPro" id="IPR042772">
    <property type="entry name" value="SH3TC1/SH3TC2"/>
</dbReference>
<evidence type="ECO:0000259" key="5">
    <source>
        <dbReference type="PROSITE" id="PS50002"/>
    </source>
</evidence>
<dbReference type="InterPro" id="IPR011990">
    <property type="entry name" value="TPR-like_helical_dom_sf"/>
</dbReference>
<dbReference type="SMART" id="SM00028">
    <property type="entry name" value="TPR"/>
    <property type="match status" value="7"/>
</dbReference>